<accession>A0AAP3UYI6</accession>
<evidence type="ECO:0000313" key="1">
    <source>
        <dbReference type="EMBL" id="MDF1586008.1"/>
    </source>
</evidence>
<proteinExistence type="predicted"/>
<protein>
    <submittedName>
        <fullName evidence="1">Uncharacterized protein</fullName>
    </submittedName>
</protein>
<organism evidence="1 2">
    <name type="scientific">Marinimicrococcus flavescens</name>
    <dbReference type="NCBI Taxonomy" id="3031815"/>
    <lineage>
        <taxon>Bacteria</taxon>
        <taxon>Pseudomonadati</taxon>
        <taxon>Pseudomonadota</taxon>
        <taxon>Alphaproteobacteria</taxon>
        <taxon>Geminicoccales</taxon>
        <taxon>Geminicoccaceae</taxon>
        <taxon>Marinimicrococcus</taxon>
    </lineage>
</organism>
<evidence type="ECO:0000313" key="2">
    <source>
        <dbReference type="Proteomes" id="UP001301140"/>
    </source>
</evidence>
<name>A0AAP3UYI6_9PROT</name>
<gene>
    <name evidence="1" type="ORF">PZ740_06380</name>
</gene>
<dbReference type="AlphaFoldDB" id="A0AAP3UYI6"/>
<feature type="non-terminal residue" evidence="1">
    <location>
        <position position="1"/>
    </location>
</feature>
<dbReference type="Proteomes" id="UP001301140">
    <property type="component" value="Unassembled WGS sequence"/>
</dbReference>
<dbReference type="EMBL" id="JARGEQ010000053">
    <property type="protein sequence ID" value="MDF1586008.1"/>
    <property type="molecule type" value="Genomic_DNA"/>
</dbReference>
<reference evidence="1 2" key="1">
    <citation type="submission" date="2023-03" db="EMBL/GenBank/DDBJ databases">
        <title>YIM 152171 draft genome.</title>
        <authorList>
            <person name="Yang Z."/>
        </authorList>
    </citation>
    <scope>NUCLEOTIDE SEQUENCE [LARGE SCALE GENOMIC DNA]</scope>
    <source>
        <strain evidence="1 2">YIM 152171</strain>
    </source>
</reference>
<dbReference type="RefSeq" id="WP_327788428.1">
    <property type="nucleotide sequence ID" value="NZ_JARGEQ010000053.1"/>
</dbReference>
<comment type="caution">
    <text evidence="1">The sequence shown here is derived from an EMBL/GenBank/DDBJ whole genome shotgun (WGS) entry which is preliminary data.</text>
</comment>
<keyword evidence="2" id="KW-1185">Reference proteome</keyword>
<sequence length="62" mass="6847">DNFAGGQPAGLAWLSPDCKHICRIKGVRPAGVREVDWVALKAEADRIKKQLGELTYGRSRKI</sequence>